<accession>F9W5D3</accession>
<name>F9W5D3_TRYCI</name>
<organism evidence="1 2">
    <name type="scientific">Trypanosoma congolense (strain IL3000)</name>
    <dbReference type="NCBI Taxonomy" id="1068625"/>
    <lineage>
        <taxon>Eukaryota</taxon>
        <taxon>Discoba</taxon>
        <taxon>Euglenozoa</taxon>
        <taxon>Kinetoplastea</taxon>
        <taxon>Metakinetoplastina</taxon>
        <taxon>Trypanosomatida</taxon>
        <taxon>Trypanosomatidae</taxon>
        <taxon>Trypanosoma</taxon>
        <taxon>Nannomonas</taxon>
    </lineage>
</organism>
<reference evidence="2" key="1">
    <citation type="submission" date="2011-07" db="EMBL/GenBank/DDBJ databases">
        <title>Divergent evolution of antigenic variation in African trypanosomes.</title>
        <authorList>
            <person name="Jackson A.P."/>
            <person name="Berry A."/>
            <person name="Allison H.C."/>
            <person name="Burton P."/>
            <person name="Anderson J."/>
            <person name="Aslett M."/>
            <person name="Brown R."/>
            <person name="Corton N."/>
            <person name="Harris D."/>
            <person name="Hauser H."/>
            <person name="Gamble J."/>
            <person name="Gilderthorp R."/>
            <person name="McQuillan J."/>
            <person name="Quail M.A."/>
            <person name="Sanders M."/>
            <person name="Van Tonder A."/>
            <person name="Ginger M.L."/>
            <person name="Donelson J.E."/>
            <person name="Field M.C."/>
            <person name="Barry J.D."/>
            <person name="Berriman M."/>
            <person name="Hertz-Fowler C."/>
        </authorList>
    </citation>
    <scope>NUCLEOTIDE SEQUENCE [LARGE SCALE GENOMIC DNA]</scope>
    <source>
        <strain evidence="2">IL3000</strain>
    </source>
</reference>
<comment type="caution">
    <text evidence="1">The sequence shown here is derived from an EMBL/GenBank/DDBJ whole genome shotgun (WGS) entry which is preliminary data.</text>
</comment>
<reference evidence="1 2" key="2">
    <citation type="journal article" date="2012" name="Proc. Natl. Acad. Sci. U.S.A.">
        <title>Antigenic diversity is generated by distinct evolutionary mechanisms in African trypanosome species.</title>
        <authorList>
            <person name="Jackson A.P."/>
            <person name="Berry A."/>
            <person name="Aslett M."/>
            <person name="Allison H.C."/>
            <person name="Burton P."/>
            <person name="Vavrova-Anderson J."/>
            <person name="Brown R."/>
            <person name="Browne H."/>
            <person name="Corton N."/>
            <person name="Hauser H."/>
            <person name="Gamble J."/>
            <person name="Gilderthorp R."/>
            <person name="Marcello L."/>
            <person name="McQuillan J."/>
            <person name="Otto T.D."/>
            <person name="Quail M.A."/>
            <person name="Sanders M.J."/>
            <person name="van Tonder A."/>
            <person name="Ginger M.L."/>
            <person name="Field M.C."/>
            <person name="Barry J.D."/>
            <person name="Hertz-Fowler C."/>
            <person name="Berriman M."/>
        </authorList>
    </citation>
    <scope>NUCLEOTIDE SEQUENCE [LARGE SCALE GENOMIC DNA]</scope>
    <source>
        <strain evidence="1 2">IL3000</strain>
    </source>
</reference>
<dbReference type="VEuPathDB" id="TriTrypDB:TcIL3000_0_32670"/>
<evidence type="ECO:0000313" key="1">
    <source>
        <dbReference type="EMBL" id="CCD12384.1"/>
    </source>
</evidence>
<dbReference type="Proteomes" id="UP000000702">
    <property type="component" value="Unassembled WGS sequence"/>
</dbReference>
<dbReference type="AlphaFoldDB" id="F9W5D3"/>
<proteinExistence type="predicted"/>
<dbReference type="EMBL" id="CAEQ01000701">
    <property type="protein sequence ID" value="CCD12384.1"/>
    <property type="molecule type" value="Genomic_DNA"/>
</dbReference>
<keyword evidence="2" id="KW-1185">Reference proteome</keyword>
<protein>
    <submittedName>
        <fullName evidence="1">WGS project CAEQ00000000 data, annotated contig 1314</fullName>
    </submittedName>
</protein>
<sequence>MAMKHPAVILVSNVPHGAPVSRLHPFQGEECAPSVFFHCCGCSSLAPFPLNRSKKQIIPVSSKKRLTPLRMSFQHFRAPPIGVKVTNRELGEEVSKLQGGLVPHGCVVGKWKPVRTTERFLNKYQLGRATARGARNITRSILGVELSQSANTNIFGVEAFTLMK</sequence>
<gene>
    <name evidence="1" type="ORF">TCIL3000_0_32670</name>
</gene>
<evidence type="ECO:0000313" key="2">
    <source>
        <dbReference type="Proteomes" id="UP000000702"/>
    </source>
</evidence>